<dbReference type="Gene3D" id="3.40.50.150">
    <property type="entry name" value="Vaccinia Virus protein VP39"/>
    <property type="match status" value="1"/>
</dbReference>
<dbReference type="SUPFAM" id="SSF53335">
    <property type="entry name" value="S-adenosyl-L-methionine-dependent methyltransferases"/>
    <property type="match status" value="1"/>
</dbReference>
<dbReference type="GO" id="GO:0032259">
    <property type="term" value="P:methylation"/>
    <property type="evidence" value="ECO:0007669"/>
    <property type="project" value="UniProtKB-KW"/>
</dbReference>
<dbReference type="EC" id="2.1.1.37" evidence="1"/>
<evidence type="ECO:0000313" key="7">
    <source>
        <dbReference type="EMBL" id="MBS8126178.1"/>
    </source>
</evidence>
<dbReference type="GeneID" id="31787517"/>
<organism evidence="8 10">
    <name type="scientific">Haloferax volcanii</name>
    <name type="common">Halobacterium volcanii</name>
    <dbReference type="NCBI Taxonomy" id="2246"/>
    <lineage>
        <taxon>Archaea</taxon>
        <taxon>Methanobacteriati</taxon>
        <taxon>Methanobacteriota</taxon>
        <taxon>Stenosarchaea group</taxon>
        <taxon>Halobacteria</taxon>
        <taxon>Halobacteriales</taxon>
        <taxon>Haloferacaceae</taxon>
        <taxon>Haloferax</taxon>
    </lineage>
</organism>
<evidence type="ECO:0000313" key="8">
    <source>
        <dbReference type="EMBL" id="MBS8130033.1"/>
    </source>
</evidence>
<comment type="similarity">
    <text evidence="5">Belongs to the class I-like SAM-binding methyltransferase superfamily. C5-methyltransferase family.</text>
</comment>
<dbReference type="Proteomes" id="UP000678484">
    <property type="component" value="Unassembled WGS sequence"/>
</dbReference>
<dbReference type="EMBL" id="JAERQV010000031">
    <property type="protein sequence ID" value="MBS8126178.1"/>
    <property type="molecule type" value="Genomic_DNA"/>
</dbReference>
<reference evidence="8" key="1">
    <citation type="journal article" date="2021" name="Nat. Microbiol.">
        <title>Cell division in the archaeon Haloferax volcanii relies on two FtsZ proteins with distinct functions in division ring assembly and constriction.</title>
        <authorList>
            <person name="Liao Y."/>
            <person name="Ithurbide S."/>
            <person name="Evenhuis C."/>
            <person name="Loewe J."/>
            <person name="Duggin I.G."/>
        </authorList>
    </citation>
    <scope>NUCLEOTIDE SEQUENCE</scope>
    <source>
        <strain evidence="6">H98</strain>
        <strain evidence="9">ID112 - delta_ftsZ1_delta_ftsZ2</strain>
        <strain evidence="7">ID76 - delta_ftsZ1</strain>
        <strain evidence="8">ID77 - delta_ftsZ2</strain>
    </source>
</reference>
<dbReference type="GO" id="GO:0044027">
    <property type="term" value="P:negative regulation of gene expression via chromosomal CpG island methylation"/>
    <property type="evidence" value="ECO:0007669"/>
    <property type="project" value="TreeGrafter"/>
</dbReference>
<dbReference type="NCBIfam" id="TIGR00675">
    <property type="entry name" value="dcm"/>
    <property type="match status" value="1"/>
</dbReference>
<protein>
    <recommendedName>
        <fullName evidence="1">DNA (cytosine-5-)-methyltransferase</fullName>
        <ecNumber evidence="1">2.1.1.37</ecNumber>
    </recommendedName>
</protein>
<evidence type="ECO:0000256" key="3">
    <source>
        <dbReference type="ARBA" id="ARBA00022679"/>
    </source>
</evidence>
<dbReference type="OMA" id="EPFTGAN"/>
<keyword evidence="3" id="KW-0808">Transferase</keyword>
<dbReference type="Proteomes" id="UP000679789">
    <property type="component" value="Unassembled WGS sequence"/>
</dbReference>
<dbReference type="InterPro" id="IPR031303">
    <property type="entry name" value="C5_meth_CS"/>
</dbReference>
<evidence type="ECO:0000256" key="4">
    <source>
        <dbReference type="ARBA" id="ARBA00022691"/>
    </source>
</evidence>
<evidence type="ECO:0000256" key="2">
    <source>
        <dbReference type="ARBA" id="ARBA00022603"/>
    </source>
</evidence>
<proteinExistence type="inferred from homology"/>
<dbReference type="PROSITE" id="PS00095">
    <property type="entry name" value="C5_MTASE_2"/>
    <property type="match status" value="1"/>
</dbReference>
<dbReference type="InterPro" id="IPR029063">
    <property type="entry name" value="SAM-dependent_MTases_sf"/>
</dbReference>
<dbReference type="PRINTS" id="PR00105">
    <property type="entry name" value="C5METTRFRASE"/>
</dbReference>
<keyword evidence="4" id="KW-0949">S-adenosyl-L-methionine</keyword>
<dbReference type="EMBL" id="JAERQX010000031">
    <property type="protein sequence ID" value="MBS8133897.1"/>
    <property type="molecule type" value="Genomic_DNA"/>
</dbReference>
<dbReference type="GO" id="GO:0003886">
    <property type="term" value="F:DNA (cytosine-5-)-methyltransferase activity"/>
    <property type="evidence" value="ECO:0007669"/>
    <property type="project" value="UniProtKB-EC"/>
</dbReference>
<dbReference type="InterPro" id="IPR001525">
    <property type="entry name" value="C5_MeTfrase"/>
</dbReference>
<evidence type="ECO:0000313" key="9">
    <source>
        <dbReference type="EMBL" id="MBS8133897.1"/>
    </source>
</evidence>
<dbReference type="InterPro" id="IPR018117">
    <property type="entry name" value="C5_DNA_meth_AS"/>
</dbReference>
<dbReference type="RefSeq" id="WP_013035696.1">
    <property type="nucleotide sequence ID" value="NZ_JAERQU010000032.1"/>
</dbReference>
<sequence>MSRGVVVDLFCGAGGASLGFVQAGYTVAGAVDINDEALETYKRNLCDADLDEYPGEVTFDSPLKGNLNANKGGHVTFEYIRNEFGLEPGEVDVIAGCPPCQNFSKLRDTTPWPEDEPKDELLQSYVELIRAEKPGAVFFENVQGITNKRDGETTYSQWFKDQMRGMTRDDDPEEKGYGVNLKVVNAADYGVPQRRMRTIGICIYGASDSEVEFPPETHAREPEDGLKERWVTVKDVLKEEYERGRLKQDLDLGQKQVGIDGYPDDPAHRSRRHNSNTVETMKAIRRHGDSWKDLRGTEDEEFIRECHRGFDTQAGAAYGIMDWESPAPTLTTRCTNFSSGRYTHPEENRTITFREAALLMSFPADFKLPDKNSAAERVVGNAVPPQLVKSIVEDLNVARKEPRKIA</sequence>
<accession>A0A8T5CS24</accession>
<dbReference type="Proteomes" id="UP000676028">
    <property type="component" value="Unassembled WGS sequence"/>
</dbReference>
<dbReference type="PANTHER" id="PTHR10629">
    <property type="entry name" value="CYTOSINE-SPECIFIC METHYLTRANSFERASE"/>
    <property type="match status" value="1"/>
</dbReference>
<dbReference type="Pfam" id="PF00145">
    <property type="entry name" value="DNA_methylase"/>
    <property type="match status" value="1"/>
</dbReference>
<dbReference type="PROSITE" id="PS51679">
    <property type="entry name" value="SAM_MT_C5"/>
    <property type="match status" value="1"/>
</dbReference>
<comment type="caution">
    <text evidence="8">The sequence shown here is derived from an EMBL/GenBank/DDBJ whole genome shotgun (WGS) entry which is preliminary data.</text>
</comment>
<dbReference type="AlphaFoldDB" id="A0A8T5CS24"/>
<gene>
    <name evidence="6" type="ORF">JK351_18705</name>
    <name evidence="9" type="ORF">JK352_18600</name>
    <name evidence="8" type="ORF">JK353_18610</name>
    <name evidence="7" type="ORF">JK354_18675</name>
</gene>
<evidence type="ECO:0000313" key="6">
    <source>
        <dbReference type="EMBL" id="MBS8121168.1"/>
    </source>
</evidence>
<dbReference type="EMBL" id="JAERQW010000031">
    <property type="protein sequence ID" value="MBS8130033.1"/>
    <property type="molecule type" value="Genomic_DNA"/>
</dbReference>
<evidence type="ECO:0000256" key="1">
    <source>
        <dbReference type="ARBA" id="ARBA00011975"/>
    </source>
</evidence>
<name>A0A8T5CS24_HALVO</name>
<evidence type="ECO:0000256" key="5">
    <source>
        <dbReference type="RuleBase" id="RU000416"/>
    </source>
</evidence>
<dbReference type="PANTHER" id="PTHR10629:SF52">
    <property type="entry name" value="DNA (CYTOSINE-5)-METHYLTRANSFERASE 1"/>
    <property type="match status" value="1"/>
</dbReference>
<dbReference type="Proteomes" id="UP000679371">
    <property type="component" value="Unassembled WGS sequence"/>
</dbReference>
<dbReference type="InterPro" id="IPR050390">
    <property type="entry name" value="C5-Methyltransferase"/>
</dbReference>
<evidence type="ECO:0000313" key="10">
    <source>
        <dbReference type="Proteomes" id="UP000678484"/>
    </source>
</evidence>
<dbReference type="Gene3D" id="3.90.120.10">
    <property type="entry name" value="DNA Methylase, subunit A, domain 2"/>
    <property type="match status" value="1"/>
</dbReference>
<keyword evidence="2 8" id="KW-0489">Methyltransferase</keyword>
<dbReference type="EMBL" id="JAERQU010000032">
    <property type="protein sequence ID" value="MBS8121168.1"/>
    <property type="molecule type" value="Genomic_DNA"/>
</dbReference>
<dbReference type="GO" id="GO:0003677">
    <property type="term" value="F:DNA binding"/>
    <property type="evidence" value="ECO:0007669"/>
    <property type="project" value="TreeGrafter"/>
</dbReference>
<dbReference type="PROSITE" id="PS00094">
    <property type="entry name" value="C5_MTASE_1"/>
    <property type="match status" value="1"/>
</dbReference>